<evidence type="ECO:0000313" key="2">
    <source>
        <dbReference type="EMBL" id="EFH67793.1"/>
    </source>
</evidence>
<gene>
    <name evidence="2" type="ORF">ARALYDRAFT_682015</name>
</gene>
<dbReference type="Proteomes" id="UP000008694">
    <property type="component" value="Unassembled WGS sequence"/>
</dbReference>
<feature type="compositionally biased region" description="Polar residues" evidence="1">
    <location>
        <begin position="23"/>
        <end position="34"/>
    </location>
</feature>
<dbReference type="HOGENOM" id="CLU_728334_0_0_1"/>
<keyword evidence="3" id="KW-1185">Reference proteome</keyword>
<evidence type="ECO:0000256" key="1">
    <source>
        <dbReference type="SAM" id="MobiDB-lite"/>
    </source>
</evidence>
<name>D7KF21_ARALL</name>
<accession>D7KF21</accession>
<dbReference type="EMBL" id="GL348713">
    <property type="protein sequence ID" value="EFH67793.1"/>
    <property type="molecule type" value="Genomic_DNA"/>
</dbReference>
<sequence>MVKTRNMWLRDAVARVSGRTDKSNLQLPNCGSKNLSSRLLRPRCPLPKPPSHTTVGSPHNRPSRNSSSPTCIDSSAHAGSHTPSVTSSVSVSASDLGTNASDIQITPLLRPVDTLCPPDTASSSSVSSSQDGLYVKDSLPSRLFQTDRYPTKGRVNSYSKLQYLIDILSILEGTPELTFRMLKVGEKVRSQSHLLNKLKQHSLAIHGFPMAIQLLLFKSIPALLQYLPGADDLRTFLDKPVAVLPPLKTFHSENILQLENSRDLFVACPRGPFSIEEKVRLPVTFDGDQNVACLVTLLDSGHRWCKADWVGGDASLLENAPVRKRFAAEDCESTEIAKLKAALARISNQNAARFLAFRPQINPQNPCATVLHFPPINPAQ</sequence>
<dbReference type="Gramene" id="Al_scaffold_0001_4338">
    <property type="protein sequence ID" value="Al_scaffold_0001_4338"/>
    <property type="gene ID" value="Al_scaffold_0001_4338"/>
</dbReference>
<reference evidence="3" key="1">
    <citation type="journal article" date="2011" name="Nat. Genet.">
        <title>The Arabidopsis lyrata genome sequence and the basis of rapid genome size change.</title>
        <authorList>
            <person name="Hu T.T."/>
            <person name="Pattyn P."/>
            <person name="Bakker E.G."/>
            <person name="Cao J."/>
            <person name="Cheng J.-F."/>
            <person name="Clark R.M."/>
            <person name="Fahlgren N."/>
            <person name="Fawcett J.A."/>
            <person name="Grimwood J."/>
            <person name="Gundlach H."/>
            <person name="Haberer G."/>
            <person name="Hollister J.D."/>
            <person name="Ossowski S."/>
            <person name="Ottilar R.P."/>
            <person name="Salamov A.A."/>
            <person name="Schneeberger K."/>
            <person name="Spannagl M."/>
            <person name="Wang X."/>
            <person name="Yang L."/>
            <person name="Nasrallah M.E."/>
            <person name="Bergelson J."/>
            <person name="Carrington J.C."/>
            <person name="Gaut B.S."/>
            <person name="Schmutz J."/>
            <person name="Mayer K.F.X."/>
            <person name="Van de Peer Y."/>
            <person name="Grigoriev I.V."/>
            <person name="Nordborg M."/>
            <person name="Weigel D."/>
            <person name="Guo Y.-L."/>
        </authorList>
    </citation>
    <scope>NUCLEOTIDE SEQUENCE [LARGE SCALE GENOMIC DNA]</scope>
    <source>
        <strain evidence="3">cv. MN47</strain>
    </source>
</reference>
<evidence type="ECO:0000313" key="3">
    <source>
        <dbReference type="Proteomes" id="UP000008694"/>
    </source>
</evidence>
<dbReference type="AlphaFoldDB" id="D7KF21"/>
<organism evidence="3">
    <name type="scientific">Arabidopsis lyrata subsp. lyrata</name>
    <name type="common">Lyre-leaved rock-cress</name>
    <dbReference type="NCBI Taxonomy" id="81972"/>
    <lineage>
        <taxon>Eukaryota</taxon>
        <taxon>Viridiplantae</taxon>
        <taxon>Streptophyta</taxon>
        <taxon>Embryophyta</taxon>
        <taxon>Tracheophyta</taxon>
        <taxon>Spermatophyta</taxon>
        <taxon>Magnoliopsida</taxon>
        <taxon>eudicotyledons</taxon>
        <taxon>Gunneridae</taxon>
        <taxon>Pentapetalae</taxon>
        <taxon>rosids</taxon>
        <taxon>malvids</taxon>
        <taxon>Brassicales</taxon>
        <taxon>Brassicaceae</taxon>
        <taxon>Camelineae</taxon>
        <taxon>Arabidopsis</taxon>
    </lineage>
</organism>
<protein>
    <submittedName>
        <fullName evidence="2">Predicted protein</fullName>
    </submittedName>
</protein>
<feature type="compositionally biased region" description="Low complexity" evidence="1">
    <location>
        <begin position="57"/>
        <end position="69"/>
    </location>
</feature>
<proteinExistence type="predicted"/>
<feature type="region of interest" description="Disordered" evidence="1">
    <location>
        <begin position="20"/>
        <end position="89"/>
    </location>
</feature>